<comment type="caution">
    <text evidence="1">The sequence shown here is derived from an EMBL/GenBank/DDBJ whole genome shotgun (WGS) entry which is preliminary data.</text>
</comment>
<dbReference type="SUPFAM" id="SSF46785">
    <property type="entry name" value="Winged helix' DNA-binding domain"/>
    <property type="match status" value="1"/>
</dbReference>
<dbReference type="Proteomes" id="UP001198565">
    <property type="component" value="Unassembled WGS sequence"/>
</dbReference>
<name>A0ABS7QNJ6_9ACTN</name>
<gene>
    <name evidence="1" type="ORF">K7472_07770</name>
</gene>
<evidence type="ECO:0000313" key="1">
    <source>
        <dbReference type="EMBL" id="MBY8884742.1"/>
    </source>
</evidence>
<dbReference type="InterPro" id="IPR036390">
    <property type="entry name" value="WH_DNA-bd_sf"/>
</dbReference>
<accession>A0ABS7QNJ6</accession>
<evidence type="ECO:0000313" key="2">
    <source>
        <dbReference type="Proteomes" id="UP001198565"/>
    </source>
</evidence>
<dbReference type="EMBL" id="JAINVZ010000004">
    <property type="protein sequence ID" value="MBY8884742.1"/>
    <property type="molecule type" value="Genomic_DNA"/>
</dbReference>
<reference evidence="1 2" key="1">
    <citation type="submission" date="2021-08" db="EMBL/GenBank/DDBJ databases">
        <title>Streptomyces sp. PTM05 isolated from lichen.</title>
        <authorList>
            <person name="Somphong A."/>
            <person name="Phongsopitanun W."/>
            <person name="Tanasupawat S."/>
        </authorList>
    </citation>
    <scope>NUCLEOTIDE SEQUENCE [LARGE SCALE GENOMIC DNA]</scope>
    <source>
        <strain evidence="1 2">Ptm05</strain>
    </source>
</reference>
<dbReference type="RefSeq" id="WP_222975449.1">
    <property type="nucleotide sequence ID" value="NZ_JAINVZ010000004.1"/>
</dbReference>
<keyword evidence="2" id="KW-1185">Reference proteome</keyword>
<organism evidence="1 2">
    <name type="scientific">Streptantibioticus parmotrematis</name>
    <dbReference type="NCBI Taxonomy" id="2873249"/>
    <lineage>
        <taxon>Bacteria</taxon>
        <taxon>Bacillati</taxon>
        <taxon>Actinomycetota</taxon>
        <taxon>Actinomycetes</taxon>
        <taxon>Kitasatosporales</taxon>
        <taxon>Streptomycetaceae</taxon>
        <taxon>Streptantibioticus</taxon>
    </lineage>
</organism>
<proteinExistence type="predicted"/>
<sequence>MSLDRALPSGRCNPAQQIKVVIALTELLEDGGARVDRALLAERVGRSFATVGDCMTFLTNLGLVKTERGRYGITEDGRRFARLWPRDTSQARLVLRPLAAAHWSAAAAAHHLADGPMPQEQLGALLRSGLPGVPLRGSTSWSGW</sequence>
<protein>
    <submittedName>
        <fullName evidence="1">Uncharacterized protein</fullName>
    </submittedName>
</protein>